<evidence type="ECO:0000313" key="10">
    <source>
        <dbReference type="EMBL" id="OGL80024.1"/>
    </source>
</evidence>
<evidence type="ECO:0000256" key="7">
    <source>
        <dbReference type="ARBA" id="ARBA00023136"/>
    </source>
</evidence>
<feature type="domain" description="Type II secretion system protein GspF" evidence="9">
    <location>
        <begin position="218"/>
        <end position="341"/>
    </location>
</feature>
<dbReference type="EMBL" id="MGEJ01000017">
    <property type="protein sequence ID" value="OGL80024.1"/>
    <property type="molecule type" value="Genomic_DNA"/>
</dbReference>
<accession>A0A1F7UQM1</accession>
<dbReference type="GO" id="GO:0005886">
    <property type="term" value="C:plasma membrane"/>
    <property type="evidence" value="ECO:0007669"/>
    <property type="project" value="UniProtKB-SubCell"/>
</dbReference>
<dbReference type="STRING" id="1802401.A3B21_02555"/>
<comment type="similarity">
    <text evidence="2">Belongs to the GSP F family.</text>
</comment>
<organism evidence="10 11">
    <name type="scientific">Candidatus Uhrbacteria bacterium RIFCSPLOWO2_01_FULL_47_24</name>
    <dbReference type="NCBI Taxonomy" id="1802401"/>
    <lineage>
        <taxon>Bacteria</taxon>
        <taxon>Candidatus Uhriibacteriota</taxon>
    </lineage>
</organism>
<protein>
    <recommendedName>
        <fullName evidence="9">Type II secretion system protein GspF domain-containing protein</fullName>
    </recommendedName>
</protein>
<evidence type="ECO:0000313" key="11">
    <source>
        <dbReference type="Proteomes" id="UP000176897"/>
    </source>
</evidence>
<feature type="domain" description="Type II secretion system protein GspF" evidence="9">
    <location>
        <begin position="16"/>
        <end position="139"/>
    </location>
</feature>
<dbReference type="PANTHER" id="PTHR30012">
    <property type="entry name" value="GENERAL SECRETION PATHWAY PROTEIN"/>
    <property type="match status" value="1"/>
</dbReference>
<dbReference type="InterPro" id="IPR042094">
    <property type="entry name" value="T2SS_GspF_sf"/>
</dbReference>
<dbReference type="Pfam" id="PF00482">
    <property type="entry name" value="T2SSF"/>
    <property type="match status" value="2"/>
</dbReference>
<dbReference type="Proteomes" id="UP000176897">
    <property type="component" value="Unassembled WGS sequence"/>
</dbReference>
<dbReference type="Gene3D" id="1.20.81.30">
    <property type="entry name" value="Type II secretion system (T2SS), domain F"/>
    <property type="match status" value="2"/>
</dbReference>
<evidence type="ECO:0000256" key="2">
    <source>
        <dbReference type="ARBA" id="ARBA00005745"/>
    </source>
</evidence>
<evidence type="ECO:0000256" key="8">
    <source>
        <dbReference type="SAM" id="Phobius"/>
    </source>
</evidence>
<feature type="transmembrane region" description="Helical" evidence="8">
    <location>
        <begin position="158"/>
        <end position="184"/>
    </location>
</feature>
<dbReference type="AlphaFoldDB" id="A0A1F7UQM1"/>
<name>A0A1F7UQM1_9BACT</name>
<comment type="caution">
    <text evidence="10">The sequence shown here is derived from an EMBL/GenBank/DDBJ whole genome shotgun (WGS) entry which is preliminary data.</text>
</comment>
<feature type="transmembrane region" description="Helical" evidence="8">
    <location>
        <begin position="322"/>
        <end position="343"/>
    </location>
</feature>
<sequence>MQILKPRVPLKEKMFFVEHLYVMLKASISLDRALLTIGTQTRNKAFAKIIASIEQTVRSGATLSEGLLRYESVFGAFFINMVKAGEFSGKLEEALHRLHIQLKKDYDLKSKVKGALSYPTFVVVAMIVIGAAMMAYVMPKIIPLFQSFGAQLPLATRILIAVSNFVSAYIIWIVIFGIVAVVGLMRLLRGPARGPWHAALLHIPVIKRFVQEVNLARFARTFSTLLSTDILVTEALQMTSRVVENEQYRRALSAASNKIKTGVPIASVFKEYSSLFPPTVHTMIAVGEESGTLTTLLDEVAEFYEESVDEMSKSLSSILEPILIVILGAAVGGIAIAILMPMYSLVEQI</sequence>
<evidence type="ECO:0000256" key="4">
    <source>
        <dbReference type="ARBA" id="ARBA00022519"/>
    </source>
</evidence>
<dbReference type="PRINTS" id="PR00812">
    <property type="entry name" value="BCTERIALGSPF"/>
</dbReference>
<evidence type="ECO:0000256" key="6">
    <source>
        <dbReference type="ARBA" id="ARBA00022989"/>
    </source>
</evidence>
<gene>
    <name evidence="10" type="ORF">A3B21_02555</name>
</gene>
<dbReference type="FunFam" id="1.20.81.30:FF:000001">
    <property type="entry name" value="Type II secretion system protein F"/>
    <property type="match status" value="1"/>
</dbReference>
<reference evidence="10 11" key="1">
    <citation type="journal article" date="2016" name="Nat. Commun.">
        <title>Thousands of microbial genomes shed light on interconnected biogeochemical processes in an aquifer system.</title>
        <authorList>
            <person name="Anantharaman K."/>
            <person name="Brown C.T."/>
            <person name="Hug L.A."/>
            <person name="Sharon I."/>
            <person name="Castelle C.J."/>
            <person name="Probst A.J."/>
            <person name="Thomas B.C."/>
            <person name="Singh A."/>
            <person name="Wilkins M.J."/>
            <person name="Karaoz U."/>
            <person name="Brodie E.L."/>
            <person name="Williams K.H."/>
            <person name="Hubbard S.S."/>
            <person name="Banfield J.F."/>
        </authorList>
    </citation>
    <scope>NUCLEOTIDE SEQUENCE [LARGE SCALE GENOMIC DNA]</scope>
</reference>
<evidence type="ECO:0000256" key="1">
    <source>
        <dbReference type="ARBA" id="ARBA00004429"/>
    </source>
</evidence>
<proteinExistence type="inferred from homology"/>
<comment type="subcellular location">
    <subcellularLocation>
        <location evidence="1">Cell inner membrane</location>
        <topology evidence="1">Multi-pass membrane protein</topology>
    </subcellularLocation>
</comment>
<feature type="transmembrane region" description="Helical" evidence="8">
    <location>
        <begin position="116"/>
        <end position="138"/>
    </location>
</feature>
<evidence type="ECO:0000256" key="5">
    <source>
        <dbReference type="ARBA" id="ARBA00022692"/>
    </source>
</evidence>
<keyword evidence="6 8" id="KW-1133">Transmembrane helix</keyword>
<keyword evidence="7 8" id="KW-0472">Membrane</keyword>
<keyword evidence="5 8" id="KW-0812">Transmembrane</keyword>
<evidence type="ECO:0000256" key="3">
    <source>
        <dbReference type="ARBA" id="ARBA00022475"/>
    </source>
</evidence>
<keyword evidence="4" id="KW-0997">Cell inner membrane</keyword>
<dbReference type="InterPro" id="IPR003004">
    <property type="entry name" value="GspF/PilC"/>
</dbReference>
<dbReference type="PANTHER" id="PTHR30012:SF0">
    <property type="entry name" value="TYPE II SECRETION SYSTEM PROTEIN F-RELATED"/>
    <property type="match status" value="1"/>
</dbReference>
<dbReference type="InterPro" id="IPR018076">
    <property type="entry name" value="T2SS_GspF_dom"/>
</dbReference>
<evidence type="ECO:0000259" key="9">
    <source>
        <dbReference type="Pfam" id="PF00482"/>
    </source>
</evidence>
<keyword evidence="3" id="KW-1003">Cell membrane</keyword>